<evidence type="ECO:0000313" key="7">
    <source>
        <dbReference type="EMBL" id="AWN24296.1"/>
    </source>
</evidence>
<dbReference type="GO" id="GO:0030295">
    <property type="term" value="F:protein kinase activator activity"/>
    <property type="evidence" value="ECO:0007669"/>
    <property type="project" value="TreeGrafter"/>
</dbReference>
<dbReference type="Proteomes" id="UP000245368">
    <property type="component" value="Chromosome"/>
</dbReference>
<organism evidence="7 8">
    <name type="scientific">Deinococcus irradiatisoli</name>
    <dbReference type="NCBI Taxonomy" id="2202254"/>
    <lineage>
        <taxon>Bacteria</taxon>
        <taxon>Thermotogati</taxon>
        <taxon>Deinococcota</taxon>
        <taxon>Deinococci</taxon>
        <taxon>Deinococcales</taxon>
        <taxon>Deinococcaceae</taxon>
        <taxon>Deinococcus</taxon>
    </lineage>
</organism>
<dbReference type="KEGG" id="dez:DKM44_14545"/>
<dbReference type="SUPFAM" id="SSF55874">
    <property type="entry name" value="ATPase domain of HSP90 chaperone/DNA topoisomerase II/histidine kinase"/>
    <property type="match status" value="1"/>
</dbReference>
<sequence length="766" mass="84689">MTSPPHADPEPFTPLAEHLQAITEALAATTTQREVIEIILTPAVQALGAIAGIVLLVDQTDQQLKIGGSQGYEDVTLTVWQESAIEDHQLISDILRMGEAMYFEHEGELRAAYPELEGRTGKLSAVANAVLPMFLDHQPLGVIVLDFSQPHHFTSPERRFLKILSAQCAVALGRAQATRQLEARVKERTQQLEEERTALEIFVAFTEAVGSQTEVRVLVQQAMLLLQDTCDVEVAYVEREGELFKATIWNPSADPTLLALLQDGFTLQTSGIAKLLQANTAAFIDHWRDTPLLFGESAIFQAVAGYPYFVAGELQSVLLAGSRMSAVWAEREKKIFQAVGRSLGLALERAEQARRLEQQNAELHAQTLALEGVAELTRDLTMPNGPHHLIDQVMDLVLSLLPPGYTSYWEIREGRWQLINARGDVGSAEAQTLRQRGFTPGEMPSLDQPWQTRQPYFQDKYDPLRDQVPEMTGHMISVAMLPVLVRGEAAGVFGVGLFGYRTWSAADRALLATAVHSLGLALERAGQAHQLTTQRDRLQAANEELEAFTYSVSHDLRTPVRHISSFGELLRRALPAALDQKAERYLSVIETAAATLNELIDGMLELSRTSRQPMRTEQVDLGWLVAAVQKEVGAAEPTRRITWQVASLPTVTGDAGLLRQVITALLSNAVKYTRPRPEARIEVWAEDQGQTWAVRVRDNGVGFDPRYRDKLFTVFQRLHRQEDFAGAGVSLANARRIMARHGGLMTAEGQLDGGATFGFILPKTNG</sequence>
<keyword evidence="8" id="KW-1185">Reference proteome</keyword>
<dbReference type="SMART" id="SM00065">
    <property type="entry name" value="GAF"/>
    <property type="match status" value="2"/>
</dbReference>
<dbReference type="GO" id="GO:0007234">
    <property type="term" value="P:osmosensory signaling via phosphorelay pathway"/>
    <property type="evidence" value="ECO:0007669"/>
    <property type="project" value="TreeGrafter"/>
</dbReference>
<evidence type="ECO:0000256" key="2">
    <source>
        <dbReference type="ARBA" id="ARBA00012438"/>
    </source>
</evidence>
<dbReference type="GO" id="GO:0000156">
    <property type="term" value="F:phosphorelay response regulator activity"/>
    <property type="evidence" value="ECO:0007669"/>
    <property type="project" value="TreeGrafter"/>
</dbReference>
<evidence type="ECO:0000256" key="1">
    <source>
        <dbReference type="ARBA" id="ARBA00000085"/>
    </source>
</evidence>
<dbReference type="Gene3D" id="3.30.565.10">
    <property type="entry name" value="Histidine kinase-like ATPase, C-terminal domain"/>
    <property type="match status" value="1"/>
</dbReference>
<dbReference type="InterPro" id="IPR003018">
    <property type="entry name" value="GAF"/>
</dbReference>
<dbReference type="Gene3D" id="3.30.450.40">
    <property type="match status" value="3"/>
</dbReference>
<evidence type="ECO:0000256" key="5">
    <source>
        <dbReference type="ARBA" id="ARBA00022777"/>
    </source>
</evidence>
<dbReference type="InterPro" id="IPR004358">
    <property type="entry name" value="Sig_transdc_His_kin-like_C"/>
</dbReference>
<dbReference type="InterPro" id="IPR036097">
    <property type="entry name" value="HisK_dim/P_sf"/>
</dbReference>
<dbReference type="SMART" id="SM00387">
    <property type="entry name" value="HATPase_c"/>
    <property type="match status" value="1"/>
</dbReference>
<dbReference type="AlphaFoldDB" id="A0A2Z3JKA6"/>
<dbReference type="SMART" id="SM00388">
    <property type="entry name" value="HisKA"/>
    <property type="match status" value="1"/>
</dbReference>
<dbReference type="InterPro" id="IPR003594">
    <property type="entry name" value="HATPase_dom"/>
</dbReference>
<dbReference type="RefSeq" id="WP_109828021.1">
    <property type="nucleotide sequence ID" value="NZ_CP029494.1"/>
</dbReference>
<dbReference type="InterPro" id="IPR036890">
    <property type="entry name" value="HATPase_C_sf"/>
</dbReference>
<dbReference type="InterPro" id="IPR050351">
    <property type="entry name" value="BphY/WalK/GraS-like"/>
</dbReference>
<dbReference type="PANTHER" id="PTHR42878:SF15">
    <property type="entry name" value="BACTERIOPHYTOCHROME"/>
    <property type="match status" value="1"/>
</dbReference>
<dbReference type="EMBL" id="CP029494">
    <property type="protein sequence ID" value="AWN24296.1"/>
    <property type="molecule type" value="Genomic_DNA"/>
</dbReference>
<name>A0A2Z3JKA6_9DEIO</name>
<evidence type="ECO:0000313" key="8">
    <source>
        <dbReference type="Proteomes" id="UP000245368"/>
    </source>
</evidence>
<evidence type="ECO:0000259" key="6">
    <source>
        <dbReference type="PROSITE" id="PS50109"/>
    </source>
</evidence>
<keyword evidence="5 7" id="KW-0418">Kinase</keyword>
<dbReference type="InterPro" id="IPR005467">
    <property type="entry name" value="His_kinase_dom"/>
</dbReference>
<dbReference type="Pfam" id="PF13185">
    <property type="entry name" value="GAF_2"/>
    <property type="match status" value="1"/>
</dbReference>
<feature type="domain" description="Histidine kinase" evidence="6">
    <location>
        <begin position="551"/>
        <end position="765"/>
    </location>
</feature>
<dbReference type="InterPro" id="IPR003661">
    <property type="entry name" value="HisK_dim/P_dom"/>
</dbReference>
<accession>A0A2Z3JKA6</accession>
<gene>
    <name evidence="7" type="ORF">DKM44_14545</name>
</gene>
<evidence type="ECO:0000256" key="4">
    <source>
        <dbReference type="ARBA" id="ARBA00022679"/>
    </source>
</evidence>
<dbReference type="Pfam" id="PF02518">
    <property type="entry name" value="HATPase_c"/>
    <property type="match status" value="1"/>
</dbReference>
<keyword evidence="4" id="KW-0808">Transferase</keyword>
<keyword evidence="3" id="KW-0597">Phosphoprotein</keyword>
<dbReference type="Gene3D" id="1.10.287.130">
    <property type="match status" value="1"/>
</dbReference>
<dbReference type="PRINTS" id="PR00344">
    <property type="entry name" value="BCTRLSENSOR"/>
</dbReference>
<dbReference type="Pfam" id="PF00512">
    <property type="entry name" value="HisKA"/>
    <property type="match status" value="1"/>
</dbReference>
<evidence type="ECO:0000256" key="3">
    <source>
        <dbReference type="ARBA" id="ARBA00022553"/>
    </source>
</evidence>
<dbReference type="SUPFAM" id="SSF55781">
    <property type="entry name" value="GAF domain-like"/>
    <property type="match status" value="3"/>
</dbReference>
<dbReference type="OrthoDB" id="53662at2"/>
<dbReference type="CDD" id="cd00082">
    <property type="entry name" value="HisKA"/>
    <property type="match status" value="1"/>
</dbReference>
<dbReference type="PANTHER" id="PTHR42878">
    <property type="entry name" value="TWO-COMPONENT HISTIDINE KINASE"/>
    <property type="match status" value="1"/>
</dbReference>
<dbReference type="EC" id="2.7.13.3" evidence="2"/>
<proteinExistence type="predicted"/>
<protein>
    <recommendedName>
        <fullName evidence="2">histidine kinase</fullName>
        <ecNumber evidence="2">2.7.13.3</ecNumber>
    </recommendedName>
</protein>
<dbReference type="PROSITE" id="PS50109">
    <property type="entry name" value="HIS_KIN"/>
    <property type="match status" value="1"/>
</dbReference>
<comment type="catalytic activity">
    <reaction evidence="1">
        <text>ATP + protein L-histidine = ADP + protein N-phospho-L-histidine.</text>
        <dbReference type="EC" id="2.7.13.3"/>
    </reaction>
</comment>
<dbReference type="InterPro" id="IPR029016">
    <property type="entry name" value="GAF-like_dom_sf"/>
</dbReference>
<dbReference type="GO" id="GO:0000155">
    <property type="term" value="F:phosphorelay sensor kinase activity"/>
    <property type="evidence" value="ECO:0007669"/>
    <property type="project" value="InterPro"/>
</dbReference>
<reference evidence="7 8" key="1">
    <citation type="submission" date="2018-05" db="EMBL/GenBank/DDBJ databases">
        <title>Complete Genome Sequence of Deinococcus sp. strain 17bor-2.</title>
        <authorList>
            <person name="Srinivasan S."/>
        </authorList>
    </citation>
    <scope>NUCLEOTIDE SEQUENCE [LARGE SCALE GENOMIC DNA]</scope>
    <source>
        <strain evidence="7 8">17bor-2</strain>
    </source>
</reference>
<dbReference type="SUPFAM" id="SSF47384">
    <property type="entry name" value="Homodimeric domain of signal transducing histidine kinase"/>
    <property type="match status" value="1"/>
</dbReference>